<organism evidence="2 3">
    <name type="scientific">Paraglaciecola agarilytica NO2</name>
    <dbReference type="NCBI Taxonomy" id="1125747"/>
    <lineage>
        <taxon>Bacteria</taxon>
        <taxon>Pseudomonadati</taxon>
        <taxon>Pseudomonadota</taxon>
        <taxon>Gammaproteobacteria</taxon>
        <taxon>Alteromonadales</taxon>
        <taxon>Alteromonadaceae</taxon>
        <taxon>Paraglaciecola</taxon>
    </lineage>
</organism>
<keyword evidence="3" id="KW-1185">Reference proteome</keyword>
<comment type="caution">
    <text evidence="2">The sequence shown here is derived from an EMBL/GenBank/DDBJ whole genome shotgun (WGS) entry which is preliminary data.</text>
</comment>
<keyword evidence="1" id="KW-0472">Membrane</keyword>
<proteinExistence type="predicted"/>
<keyword evidence="1" id="KW-0812">Transmembrane</keyword>
<reference evidence="2 3" key="1">
    <citation type="journal article" date="2014" name="Environ. Microbiol.">
        <title>Comparative genomics of the marine bacterial genus Glaciecola reveals the high degree of genomic diversity and genomic characteristic for cold adaptation.</title>
        <authorList>
            <person name="Qin Q.L."/>
            <person name="Xie B.B."/>
            <person name="Yu Y."/>
            <person name="Shu Y.L."/>
            <person name="Rong J.C."/>
            <person name="Zhang Y.J."/>
            <person name="Zhao D.L."/>
            <person name="Chen X.L."/>
            <person name="Zhang X.Y."/>
            <person name="Chen B."/>
            <person name="Zhou B.C."/>
            <person name="Zhang Y.Z."/>
        </authorList>
    </citation>
    <scope>NUCLEOTIDE SEQUENCE [LARGE SCALE GENOMIC DNA]</scope>
    <source>
        <strain evidence="2 3">NO2</strain>
    </source>
</reference>
<name>A0ABQ0I2E8_9ALTE</name>
<accession>A0ABQ0I2E8</accession>
<dbReference type="EMBL" id="BAEK01000011">
    <property type="protein sequence ID" value="GAC03448.1"/>
    <property type="molecule type" value="Genomic_DNA"/>
</dbReference>
<dbReference type="Proteomes" id="UP000008372">
    <property type="component" value="Unassembled WGS sequence"/>
</dbReference>
<gene>
    <name evidence="2" type="ORF">GAGA_0583</name>
</gene>
<keyword evidence="1" id="KW-1133">Transmembrane helix</keyword>
<evidence type="ECO:0000256" key="1">
    <source>
        <dbReference type="SAM" id="Phobius"/>
    </source>
</evidence>
<dbReference type="RefSeq" id="WP_008302272.1">
    <property type="nucleotide sequence ID" value="NZ_BAEK01000011.1"/>
</dbReference>
<evidence type="ECO:0000313" key="3">
    <source>
        <dbReference type="Proteomes" id="UP000008372"/>
    </source>
</evidence>
<evidence type="ECO:0000313" key="2">
    <source>
        <dbReference type="EMBL" id="GAC03448.1"/>
    </source>
</evidence>
<sequence>MYNYLRQDHKFYWVFSPVRKVFTGRDILGQANAAHDEYKMPYISASRKNGVGRLSMSDFDQSSSKPFFDFAEQVRLDYIDIPNFIYVESIADSATENEKFLYLYIKNGEIQLDNVCSKDSLDREFSLLIERLKFVTANNQSQTEFGNLKIFAYGIDKNYLSDVTQRLGIAEARHYSKALTETTNPDEEFRFVRAEQIKERLSPKGLYQRWLPILVAVVLLVVAGNVVLNAFDQKEEVVRVKDEWEKYRTLMTVQSPQASNRFAQDFNNIRAFTATLAGWRIVEVSHTKQHDVIYKLINEGGFTGSLAKTVKTISKKFGIPMVNDVTKEGTVISVKGANIPLYKKESLEVWDLRTLYQTVTDDLVSFTPNITASFINFETPDPTSHVWRAIKLQLSLKGSTADDLLKLAAITKNKPISIVGGSYRFIGDTINGNITLILNGAEQW</sequence>
<feature type="transmembrane region" description="Helical" evidence="1">
    <location>
        <begin position="210"/>
        <end position="231"/>
    </location>
</feature>
<protein>
    <submittedName>
        <fullName evidence="2">Uncharacterized protein</fullName>
    </submittedName>
</protein>